<evidence type="ECO:0000256" key="10">
    <source>
        <dbReference type="SAM" id="Phobius"/>
    </source>
</evidence>
<keyword evidence="8" id="KW-0807">Transducer</keyword>
<dbReference type="SUPFAM" id="SSF81321">
    <property type="entry name" value="Family A G protein-coupled receptor-like"/>
    <property type="match status" value="1"/>
</dbReference>
<dbReference type="PROSITE" id="PS50262">
    <property type="entry name" value="G_PROTEIN_RECEP_F1_2"/>
    <property type="match status" value="2"/>
</dbReference>
<feature type="transmembrane region" description="Helical" evidence="10">
    <location>
        <begin position="20"/>
        <end position="43"/>
    </location>
</feature>
<feature type="transmembrane region" description="Helical" evidence="10">
    <location>
        <begin position="114"/>
        <end position="138"/>
    </location>
</feature>
<dbReference type="GO" id="GO:0005886">
    <property type="term" value="C:plasma membrane"/>
    <property type="evidence" value="ECO:0007669"/>
    <property type="project" value="UniProtKB-SubCell"/>
</dbReference>
<evidence type="ECO:0000256" key="5">
    <source>
        <dbReference type="ARBA" id="ARBA00023040"/>
    </source>
</evidence>
<feature type="region of interest" description="Disordered" evidence="9">
    <location>
        <begin position="247"/>
        <end position="271"/>
    </location>
</feature>
<keyword evidence="6 10" id="KW-0472">Membrane</keyword>
<evidence type="ECO:0000259" key="11">
    <source>
        <dbReference type="PROSITE" id="PS50262"/>
    </source>
</evidence>
<keyword evidence="2" id="KW-1003">Cell membrane</keyword>
<dbReference type="PANTHER" id="PTHR24231">
    <property type="entry name" value="PURINOCEPTOR-RELATED G-PROTEIN COUPLED RECEPTOR"/>
    <property type="match status" value="1"/>
</dbReference>
<keyword evidence="3 10" id="KW-0812">Transmembrane</keyword>
<evidence type="ECO:0000313" key="13">
    <source>
        <dbReference type="Proteomes" id="UP000694892"/>
    </source>
</evidence>
<dbReference type="Proteomes" id="UP000694892">
    <property type="component" value="Chromosome 8L"/>
</dbReference>
<organism evidence="12 13">
    <name type="scientific">Xenopus laevis</name>
    <name type="common">African clawed frog</name>
    <dbReference type="NCBI Taxonomy" id="8355"/>
    <lineage>
        <taxon>Eukaryota</taxon>
        <taxon>Metazoa</taxon>
        <taxon>Chordata</taxon>
        <taxon>Craniata</taxon>
        <taxon>Vertebrata</taxon>
        <taxon>Euteleostomi</taxon>
        <taxon>Amphibia</taxon>
        <taxon>Batrachia</taxon>
        <taxon>Anura</taxon>
        <taxon>Pipoidea</taxon>
        <taxon>Pipidae</taxon>
        <taxon>Xenopodinae</taxon>
        <taxon>Xenopus</taxon>
        <taxon>Xenopus</taxon>
    </lineage>
</organism>
<gene>
    <name evidence="12" type="ORF">XELAEV_18038166mg</name>
</gene>
<dbReference type="InterPro" id="IPR000276">
    <property type="entry name" value="GPCR_Rhodpsn"/>
</dbReference>
<dbReference type="PANTHER" id="PTHR24231:SF54">
    <property type="entry name" value="P2Y PURINOCEPTOR 4"/>
    <property type="match status" value="1"/>
</dbReference>
<dbReference type="EMBL" id="CM004480">
    <property type="protein sequence ID" value="OCT66884.1"/>
    <property type="molecule type" value="Genomic_DNA"/>
</dbReference>
<comment type="subcellular location">
    <subcellularLocation>
        <location evidence="1">Cell membrane</location>
        <topology evidence="1">Multi-pass membrane protein</topology>
    </subcellularLocation>
</comment>
<accession>A0A974C577</accession>
<evidence type="ECO:0000256" key="6">
    <source>
        <dbReference type="ARBA" id="ARBA00023136"/>
    </source>
</evidence>
<evidence type="ECO:0000256" key="1">
    <source>
        <dbReference type="ARBA" id="ARBA00004651"/>
    </source>
</evidence>
<evidence type="ECO:0000256" key="3">
    <source>
        <dbReference type="ARBA" id="ARBA00022692"/>
    </source>
</evidence>
<protein>
    <recommendedName>
        <fullName evidence="11">G-protein coupled receptors family 1 profile domain-containing protein</fullName>
    </recommendedName>
</protein>
<keyword evidence="4 10" id="KW-1133">Transmembrane helix</keyword>
<evidence type="ECO:0000256" key="2">
    <source>
        <dbReference type="ARBA" id="ARBA00022475"/>
    </source>
</evidence>
<evidence type="ECO:0000256" key="7">
    <source>
        <dbReference type="ARBA" id="ARBA00023170"/>
    </source>
</evidence>
<evidence type="ECO:0000313" key="12">
    <source>
        <dbReference type="EMBL" id="OCT66884.1"/>
    </source>
</evidence>
<dbReference type="PRINTS" id="PR00237">
    <property type="entry name" value="GPCRRHODOPSN"/>
</dbReference>
<feature type="transmembrane region" description="Helical" evidence="10">
    <location>
        <begin position="206"/>
        <end position="226"/>
    </location>
</feature>
<evidence type="ECO:0000256" key="4">
    <source>
        <dbReference type="ARBA" id="ARBA00022989"/>
    </source>
</evidence>
<feature type="domain" description="G-protein coupled receptors family 1 profile" evidence="11">
    <location>
        <begin position="1"/>
        <end position="98"/>
    </location>
</feature>
<feature type="transmembrane region" description="Helical" evidence="10">
    <location>
        <begin position="159"/>
        <end position="177"/>
    </location>
</feature>
<dbReference type="Gene3D" id="1.20.1070.10">
    <property type="entry name" value="Rhodopsin 7-helix transmembrane proteins"/>
    <property type="match status" value="2"/>
</dbReference>
<dbReference type="AlphaFoldDB" id="A0A974C577"/>
<sequence>MNCISLWIFWFQTKQWNPSIILQFNLAISNAILSSVAPLFIMYTLTDHWSFGNTLCKVTVSLSTHMYGGIYLLNLIALHRYFTIVHHQKRHVWGRKPFISKLCLTSENAVLYFVWNWLIMIVGLMIPFLVTIVCYNLLCQYFPNANTIKPLTKAMVSKSILTIGVSLSIFIFCYIPVHLTRTVLVTVKLFALESCPLLERMEQAYGFTWLLSTTNCCMDPFLYCFASKRFRRIISKWLYSLPCAKKDQPFKEGSGQQEGTALDGQEADNND</sequence>
<name>A0A974C577_XENLA</name>
<proteinExistence type="predicted"/>
<dbReference type="GO" id="GO:0004930">
    <property type="term" value="F:G protein-coupled receptor activity"/>
    <property type="evidence" value="ECO:0007669"/>
    <property type="project" value="UniProtKB-KW"/>
</dbReference>
<dbReference type="Pfam" id="PF00001">
    <property type="entry name" value="7tm_1"/>
    <property type="match status" value="2"/>
</dbReference>
<feature type="domain" description="G-protein coupled receptors family 1 profile" evidence="11">
    <location>
        <begin position="103"/>
        <end position="223"/>
    </location>
</feature>
<keyword evidence="7" id="KW-0675">Receptor</keyword>
<dbReference type="InterPro" id="IPR017452">
    <property type="entry name" value="GPCR_Rhodpsn_7TM"/>
</dbReference>
<evidence type="ECO:0000256" key="9">
    <source>
        <dbReference type="SAM" id="MobiDB-lite"/>
    </source>
</evidence>
<reference evidence="13" key="1">
    <citation type="journal article" date="2016" name="Nature">
        <title>Genome evolution in the allotetraploid frog Xenopus laevis.</title>
        <authorList>
            <person name="Session A.M."/>
            <person name="Uno Y."/>
            <person name="Kwon T."/>
            <person name="Chapman J.A."/>
            <person name="Toyoda A."/>
            <person name="Takahashi S."/>
            <person name="Fukui A."/>
            <person name="Hikosaka A."/>
            <person name="Suzuki A."/>
            <person name="Kondo M."/>
            <person name="van Heeringen S.J."/>
            <person name="Quigley I."/>
            <person name="Heinz S."/>
            <person name="Ogino H."/>
            <person name="Ochi H."/>
            <person name="Hellsten U."/>
            <person name="Lyons J.B."/>
            <person name="Simakov O."/>
            <person name="Putnam N."/>
            <person name="Stites J."/>
            <person name="Kuroki Y."/>
            <person name="Tanaka T."/>
            <person name="Michiue T."/>
            <person name="Watanabe M."/>
            <person name="Bogdanovic O."/>
            <person name="Lister R."/>
            <person name="Georgiou G."/>
            <person name="Paranjpe S.S."/>
            <person name="van Kruijsbergen I."/>
            <person name="Shu S."/>
            <person name="Carlson J."/>
            <person name="Kinoshita T."/>
            <person name="Ohta Y."/>
            <person name="Mawaribuchi S."/>
            <person name="Jenkins J."/>
            <person name="Grimwood J."/>
            <person name="Schmutz J."/>
            <person name="Mitros T."/>
            <person name="Mozaffari S.V."/>
            <person name="Suzuki Y."/>
            <person name="Haramoto Y."/>
            <person name="Yamamoto T.S."/>
            <person name="Takagi C."/>
            <person name="Heald R."/>
            <person name="Miller K."/>
            <person name="Haudenschild C."/>
            <person name="Kitzman J."/>
            <person name="Nakayama T."/>
            <person name="Izutsu Y."/>
            <person name="Robert J."/>
            <person name="Fortriede J."/>
            <person name="Burns K."/>
            <person name="Lotay V."/>
            <person name="Karimi K."/>
            <person name="Yasuoka Y."/>
            <person name="Dichmann D.S."/>
            <person name="Flajnik M.F."/>
            <person name="Houston D.W."/>
            <person name="Shendure J."/>
            <person name="DuPasquier L."/>
            <person name="Vize P.D."/>
            <person name="Zorn A.M."/>
            <person name="Ito M."/>
            <person name="Marcotte E.M."/>
            <person name="Wallingford J.B."/>
            <person name="Ito Y."/>
            <person name="Asashima M."/>
            <person name="Ueno N."/>
            <person name="Matsuda Y."/>
            <person name="Veenstra G.J."/>
            <person name="Fujiyama A."/>
            <person name="Harland R.M."/>
            <person name="Taira M."/>
            <person name="Rokhsar D.S."/>
        </authorList>
    </citation>
    <scope>NUCLEOTIDE SEQUENCE [LARGE SCALE GENOMIC DNA]</scope>
    <source>
        <strain evidence="13">J</strain>
    </source>
</reference>
<keyword evidence="5" id="KW-0297">G-protein coupled receptor</keyword>
<evidence type="ECO:0000256" key="8">
    <source>
        <dbReference type="ARBA" id="ARBA00023224"/>
    </source>
</evidence>